<organism evidence="3 4">
    <name type="scientific">Engystomops pustulosus</name>
    <name type="common">Tungara frog</name>
    <name type="synonym">Physalaemus pustulosus</name>
    <dbReference type="NCBI Taxonomy" id="76066"/>
    <lineage>
        <taxon>Eukaryota</taxon>
        <taxon>Metazoa</taxon>
        <taxon>Chordata</taxon>
        <taxon>Craniata</taxon>
        <taxon>Vertebrata</taxon>
        <taxon>Euteleostomi</taxon>
        <taxon>Amphibia</taxon>
        <taxon>Batrachia</taxon>
        <taxon>Anura</taxon>
        <taxon>Neobatrachia</taxon>
        <taxon>Hyloidea</taxon>
        <taxon>Leptodactylidae</taxon>
        <taxon>Leiuperinae</taxon>
        <taxon>Engystomops</taxon>
    </lineage>
</organism>
<dbReference type="AlphaFoldDB" id="A0AAV7C503"/>
<proteinExistence type="inferred from homology"/>
<dbReference type="Proteomes" id="UP000824782">
    <property type="component" value="Unassembled WGS sequence"/>
</dbReference>
<reference evidence="3" key="1">
    <citation type="thesis" date="2020" institute="ProQuest LLC" country="789 East Eisenhower Parkway, Ann Arbor, MI, USA">
        <title>Comparative Genomics and Chromosome Evolution.</title>
        <authorList>
            <person name="Mudd A.B."/>
        </authorList>
    </citation>
    <scope>NUCLEOTIDE SEQUENCE</scope>
    <source>
        <strain evidence="3">237g6f4</strain>
        <tissue evidence="3">Blood</tissue>
    </source>
</reference>
<dbReference type="PANTHER" id="PTHR28584:SF1">
    <property type="entry name" value="PROTEIN FAM228B"/>
    <property type="match status" value="1"/>
</dbReference>
<evidence type="ECO:0000256" key="1">
    <source>
        <dbReference type="ARBA" id="ARBA00007753"/>
    </source>
</evidence>
<evidence type="ECO:0000313" key="3">
    <source>
        <dbReference type="EMBL" id="KAG8580070.1"/>
    </source>
</evidence>
<name>A0AAV7C503_ENGPU</name>
<protein>
    <submittedName>
        <fullName evidence="3">Uncharacterized protein</fullName>
    </submittedName>
</protein>
<gene>
    <name evidence="3" type="ORF">GDO81_007119</name>
</gene>
<comment type="similarity">
    <text evidence="1">Belongs to the FAM228 family.</text>
</comment>
<feature type="compositionally biased region" description="Polar residues" evidence="2">
    <location>
        <begin position="25"/>
        <end position="35"/>
    </location>
</feature>
<keyword evidence="4" id="KW-1185">Reference proteome</keyword>
<dbReference type="PANTHER" id="PTHR28584">
    <property type="entry name" value="FAMILY WITH SEQUENCE SIMILARITY 228 MEMBER A"/>
    <property type="match status" value="1"/>
</dbReference>
<feature type="region of interest" description="Disordered" evidence="2">
    <location>
        <begin position="1"/>
        <end position="51"/>
    </location>
</feature>
<sequence length="175" mass="20468">MEGVVTLQSAQTPKELFPPPERTKSVTFRNSSQKLYNLPPPKAMEPTRPVTRSLSTTSLRKTSDWLSHKPYVQLLVDKESREMSAMTQSVLDTENIYNQIVDDYVKQAEQAEQCRNEIQHKRWTERVADPLQKAIEKYIDNQSSEDIEKRRRRLLAQYLRYCNIKGSAFMRDMIS</sequence>
<accession>A0AAV7C503</accession>
<dbReference type="EMBL" id="WNYA01000003">
    <property type="protein sequence ID" value="KAG8580070.1"/>
    <property type="molecule type" value="Genomic_DNA"/>
</dbReference>
<evidence type="ECO:0000256" key="2">
    <source>
        <dbReference type="SAM" id="MobiDB-lite"/>
    </source>
</evidence>
<comment type="caution">
    <text evidence="3">The sequence shown here is derived from an EMBL/GenBank/DDBJ whole genome shotgun (WGS) entry which is preliminary data.</text>
</comment>
<dbReference type="InterPro" id="IPR040046">
    <property type="entry name" value="FAM228"/>
</dbReference>
<feature type="compositionally biased region" description="Polar residues" evidence="2">
    <location>
        <begin position="1"/>
        <end position="12"/>
    </location>
</feature>
<evidence type="ECO:0000313" key="4">
    <source>
        <dbReference type="Proteomes" id="UP000824782"/>
    </source>
</evidence>